<dbReference type="WBParaSite" id="PgR040_g005_t03">
    <property type="protein sequence ID" value="PgR040_g005_t03"/>
    <property type="gene ID" value="PgR040_g005"/>
</dbReference>
<evidence type="ECO:0000256" key="5">
    <source>
        <dbReference type="ARBA" id="ARBA00023274"/>
    </source>
</evidence>
<feature type="domain" description="Small ribosomal subunit protein mS23 conserved" evidence="8">
    <location>
        <begin position="6"/>
        <end position="130"/>
    </location>
</feature>
<evidence type="ECO:0000313" key="9">
    <source>
        <dbReference type="Proteomes" id="UP000887569"/>
    </source>
</evidence>
<evidence type="ECO:0000256" key="6">
    <source>
        <dbReference type="ARBA" id="ARBA00035137"/>
    </source>
</evidence>
<keyword evidence="9" id="KW-1185">Reference proteome</keyword>
<dbReference type="InterPro" id="IPR019520">
    <property type="entry name" value="Ribosomal_mS23_met"/>
</dbReference>
<sequence>MASYLTRAERCGSIFFRVTGLIRAGHLKWEQRPLWYDVYVAVPPLREPVWDAKFPKENEPVQKIFYEEDILRARFYKRYRSVGAISIENSKSKSISQLFIEQYNVEREQNPEMDDDELFQKTVTTLQSNGIPLKQPSRRTVTRSNQSKNSDNDDDSVRVSANLTNAAVE</sequence>
<evidence type="ECO:0000256" key="7">
    <source>
        <dbReference type="SAM" id="MobiDB-lite"/>
    </source>
</evidence>
<dbReference type="GO" id="GO:0006412">
    <property type="term" value="P:translation"/>
    <property type="evidence" value="ECO:0007669"/>
    <property type="project" value="InterPro"/>
</dbReference>
<organism evidence="9 10">
    <name type="scientific">Parascaris univalens</name>
    <name type="common">Nematode worm</name>
    <dbReference type="NCBI Taxonomy" id="6257"/>
    <lineage>
        <taxon>Eukaryota</taxon>
        <taxon>Metazoa</taxon>
        <taxon>Ecdysozoa</taxon>
        <taxon>Nematoda</taxon>
        <taxon>Chromadorea</taxon>
        <taxon>Rhabditida</taxon>
        <taxon>Spirurina</taxon>
        <taxon>Ascaridomorpha</taxon>
        <taxon>Ascaridoidea</taxon>
        <taxon>Ascarididae</taxon>
        <taxon>Parascaris</taxon>
    </lineage>
</organism>
<evidence type="ECO:0000256" key="2">
    <source>
        <dbReference type="ARBA" id="ARBA00009864"/>
    </source>
</evidence>
<dbReference type="CDD" id="cd23701">
    <property type="entry name" value="At1g26750"/>
    <property type="match status" value="1"/>
</dbReference>
<keyword evidence="3" id="KW-0689">Ribosomal protein</keyword>
<dbReference type="Proteomes" id="UP000887569">
    <property type="component" value="Unplaced"/>
</dbReference>
<protein>
    <recommendedName>
        <fullName evidence="6">Small ribosomal subunit protein mS23</fullName>
    </recommendedName>
</protein>
<feature type="region of interest" description="Disordered" evidence="7">
    <location>
        <begin position="129"/>
        <end position="169"/>
    </location>
</feature>
<evidence type="ECO:0000256" key="3">
    <source>
        <dbReference type="ARBA" id="ARBA00022980"/>
    </source>
</evidence>
<evidence type="ECO:0000313" key="10">
    <source>
        <dbReference type="WBParaSite" id="PgR040_g005_t03"/>
    </source>
</evidence>
<dbReference type="Pfam" id="PF10484">
    <property type="entry name" value="MRP-S23"/>
    <property type="match status" value="1"/>
</dbReference>
<dbReference type="GO" id="GO:0003735">
    <property type="term" value="F:structural constituent of ribosome"/>
    <property type="evidence" value="ECO:0007669"/>
    <property type="project" value="InterPro"/>
</dbReference>
<dbReference type="GO" id="GO:0005840">
    <property type="term" value="C:ribosome"/>
    <property type="evidence" value="ECO:0007669"/>
    <property type="project" value="InterPro"/>
</dbReference>
<dbReference type="InterPro" id="IPR059242">
    <property type="entry name" value="mS23_dom"/>
</dbReference>
<dbReference type="PANTHER" id="PTHR15925">
    <property type="entry name" value="MITOCHONDRIAL RIBOSOMAL PROTEIN S23"/>
    <property type="match status" value="1"/>
</dbReference>
<dbReference type="PANTHER" id="PTHR15925:SF2">
    <property type="entry name" value="SMALL RIBOSOMAL SUBUNIT PROTEIN MS23"/>
    <property type="match status" value="1"/>
</dbReference>
<feature type="compositionally biased region" description="Polar residues" evidence="7">
    <location>
        <begin position="159"/>
        <end position="169"/>
    </location>
</feature>
<comment type="similarity">
    <text evidence="2">Belongs to the mitochondrion-specific ribosomal protein mS23 family.</text>
</comment>
<proteinExistence type="inferred from homology"/>
<dbReference type="AlphaFoldDB" id="A0A915BHN1"/>
<keyword evidence="4" id="KW-0496">Mitochondrion</keyword>
<reference evidence="10" key="1">
    <citation type="submission" date="2022-11" db="UniProtKB">
        <authorList>
            <consortium name="WormBaseParasite"/>
        </authorList>
    </citation>
    <scope>IDENTIFICATION</scope>
</reference>
<comment type="subcellular location">
    <subcellularLocation>
        <location evidence="1">Mitochondrion</location>
    </subcellularLocation>
</comment>
<keyword evidence="5" id="KW-0687">Ribonucleoprotein</keyword>
<evidence type="ECO:0000256" key="4">
    <source>
        <dbReference type="ARBA" id="ARBA00023128"/>
    </source>
</evidence>
<evidence type="ECO:0000259" key="8">
    <source>
        <dbReference type="Pfam" id="PF10484"/>
    </source>
</evidence>
<accession>A0A915BHN1</accession>
<evidence type="ECO:0000256" key="1">
    <source>
        <dbReference type="ARBA" id="ARBA00004173"/>
    </source>
</evidence>
<dbReference type="GO" id="GO:0005739">
    <property type="term" value="C:mitochondrion"/>
    <property type="evidence" value="ECO:0007669"/>
    <property type="project" value="InterPro"/>
</dbReference>
<dbReference type="InterPro" id="IPR023611">
    <property type="entry name" value="mS23_dom_met"/>
</dbReference>
<name>A0A915BHN1_PARUN</name>